<comment type="caution">
    <text evidence="1">The sequence shown here is derived from an EMBL/GenBank/DDBJ whole genome shotgun (WGS) entry which is preliminary data.</text>
</comment>
<proteinExistence type="predicted"/>
<gene>
    <name evidence="1" type="ORF">OSCT_1165</name>
</gene>
<dbReference type="PROSITE" id="PS00018">
    <property type="entry name" value="EF_HAND_1"/>
    <property type="match status" value="1"/>
</dbReference>
<dbReference type="EMBL" id="ADVR01000033">
    <property type="protein sequence ID" value="EFO80934.1"/>
    <property type="molecule type" value="Genomic_DNA"/>
</dbReference>
<evidence type="ECO:0000313" key="2">
    <source>
        <dbReference type="Proteomes" id="UP000054010"/>
    </source>
</evidence>
<evidence type="ECO:0000313" key="1">
    <source>
        <dbReference type="EMBL" id="EFO80934.1"/>
    </source>
</evidence>
<organism evidence="1 2">
    <name type="scientific">Oscillochloris trichoides DG-6</name>
    <dbReference type="NCBI Taxonomy" id="765420"/>
    <lineage>
        <taxon>Bacteria</taxon>
        <taxon>Bacillati</taxon>
        <taxon>Chloroflexota</taxon>
        <taxon>Chloroflexia</taxon>
        <taxon>Chloroflexales</taxon>
        <taxon>Chloroflexineae</taxon>
        <taxon>Oscillochloridaceae</taxon>
        <taxon>Oscillochloris</taxon>
    </lineage>
</organism>
<dbReference type="SUPFAM" id="SSF63446">
    <property type="entry name" value="Type I dockerin domain"/>
    <property type="match status" value="1"/>
</dbReference>
<dbReference type="Gene3D" id="1.10.1330.10">
    <property type="entry name" value="Dockerin domain"/>
    <property type="match status" value="1"/>
</dbReference>
<evidence type="ECO:0008006" key="3">
    <source>
        <dbReference type="Google" id="ProtNLM"/>
    </source>
</evidence>
<dbReference type="InterPro" id="IPR036439">
    <property type="entry name" value="Dockerin_dom_sf"/>
</dbReference>
<name>E1ICW4_9CHLR</name>
<dbReference type="GO" id="GO:0000272">
    <property type="term" value="P:polysaccharide catabolic process"/>
    <property type="evidence" value="ECO:0007669"/>
    <property type="project" value="InterPro"/>
</dbReference>
<dbReference type="Proteomes" id="UP000054010">
    <property type="component" value="Unassembled WGS sequence"/>
</dbReference>
<keyword evidence="2" id="KW-1185">Reference proteome</keyword>
<sequence>MPLLVLLAPLHAAPLTNTFTTGEGIANPLLQGWIPEVVNGTVGGIYSDRLFAPLCAQVNTPGCRSDQHATPHVVGMSVQRSVNESVRPQDRLPARLLQMGYQTETQDLHGYTVQRLTPSTNDASFAVVYSLVIDAVEYTITFSPSFRSDPDLVNQIMAGFVFTPAEAPAAFVLADPQPPPTDPGAALPYRVYLPLVANANTSPATSSPKAILTQSTPSVATLTLASPSAALMSQRTPSLSFQVSDFPRFEFNEMPELAKSNAKSHTNPYKFVYKVDGVDSGNGALFIDCVLRESGYEPAWCGEMPDGSTTPDAPSLDNAYIRVRDLRLMLLNNGSVEIEQIDEKTVQSGDILILQYSNRADYCWDGIVVEKSDDVYVATRSEDHEKVAASSLHCHYPDGTEDSHPIRSYIRLDSAAPSATFLTPSNDVALKMVPGDQLFSYVATESTNGPQSGVRGVTLAAVIDGQLQRWLDRDPATSYTADLDLPCRQIDLMALAYDVVGNADLGKADYLAGWLLIRGDADGDGQISEADYAAIRAADGLSRADAGYAPGLDPTGDGMIDAADRLFVENLLLHTCPQP</sequence>
<dbReference type="InterPro" id="IPR018247">
    <property type="entry name" value="EF_Hand_1_Ca_BS"/>
</dbReference>
<dbReference type="AlphaFoldDB" id="E1ICW4"/>
<dbReference type="STRING" id="765420.OSCT_1165"/>
<dbReference type="HOGENOM" id="CLU_470771_0_0_0"/>
<protein>
    <recommendedName>
        <fullName evidence="3">Dockerin domain-containing protein</fullName>
    </recommendedName>
</protein>
<reference evidence="1 2" key="1">
    <citation type="journal article" date="2011" name="J. Bacteriol.">
        <title>Draft genome sequence of the anoxygenic filamentous phototrophic bacterium Oscillochloris trichoides subsp. DG-6.</title>
        <authorList>
            <person name="Kuznetsov B.B."/>
            <person name="Ivanovsky R.N."/>
            <person name="Keppen O.I."/>
            <person name="Sukhacheva M.V."/>
            <person name="Bumazhkin B.K."/>
            <person name="Patutina E.O."/>
            <person name="Beletsky A.V."/>
            <person name="Mardanov A.V."/>
            <person name="Baslerov R.V."/>
            <person name="Panteleeva A.N."/>
            <person name="Kolganova T.V."/>
            <person name="Ravin N.V."/>
            <person name="Skryabin K.G."/>
        </authorList>
    </citation>
    <scope>NUCLEOTIDE SEQUENCE [LARGE SCALE GENOMIC DNA]</scope>
    <source>
        <strain evidence="1 2">DG-6</strain>
    </source>
</reference>
<accession>E1ICW4</accession>